<organism evidence="2 3">
    <name type="scientific">Mycolicibacter kumamotonensis</name>
    <dbReference type="NCBI Taxonomy" id="354243"/>
    <lineage>
        <taxon>Bacteria</taxon>
        <taxon>Bacillati</taxon>
        <taxon>Actinomycetota</taxon>
        <taxon>Actinomycetes</taxon>
        <taxon>Mycobacteriales</taxon>
        <taxon>Mycobacteriaceae</taxon>
        <taxon>Mycolicibacter</taxon>
    </lineage>
</organism>
<proteinExistence type="predicted"/>
<gene>
    <name evidence="2" type="ORF">ACT18_16705</name>
</gene>
<feature type="compositionally biased region" description="Low complexity" evidence="1">
    <location>
        <begin position="141"/>
        <end position="153"/>
    </location>
</feature>
<name>A0A1B8SCX3_9MYCO</name>
<protein>
    <submittedName>
        <fullName evidence="2">Uncharacterized protein</fullName>
    </submittedName>
</protein>
<evidence type="ECO:0000256" key="1">
    <source>
        <dbReference type="SAM" id="MobiDB-lite"/>
    </source>
</evidence>
<sequence length="162" mass="17403">MVTAESIHSSMTTSGLRVWRSTFSTSTSTITLAAGISWPCDQLASHSSTKSREPRRLLGRWGSSMRARRRGEAPGTSEANAASRSAYTDTWRVTPARLIRSATSARGQTNRIGISGQVLTYQRALVNTDHAEDAGTSRPLTSTTTACGSSSAALITRSRRAR</sequence>
<keyword evidence="3" id="KW-1185">Reference proteome</keyword>
<comment type="caution">
    <text evidence="2">The sequence shown here is derived from an EMBL/GenBank/DDBJ whole genome shotgun (WGS) entry which is preliminary data.</text>
</comment>
<reference evidence="2 3" key="1">
    <citation type="submission" date="2015-06" db="EMBL/GenBank/DDBJ databases">
        <title>Genome sequence of Mycobacterium kumamotonense strain Roo.</title>
        <authorList>
            <person name="Greninger A.L."/>
            <person name="Cunningham G."/>
            <person name="Miller S."/>
        </authorList>
    </citation>
    <scope>NUCLEOTIDE SEQUENCE [LARGE SCALE GENOMIC DNA]</scope>
    <source>
        <strain evidence="2 3">Roo</strain>
    </source>
</reference>
<accession>A0A1B8SCX3</accession>
<evidence type="ECO:0000313" key="2">
    <source>
        <dbReference type="EMBL" id="OBY30591.1"/>
    </source>
</evidence>
<dbReference type="EMBL" id="LFOE01000028">
    <property type="protein sequence ID" value="OBY30591.1"/>
    <property type="molecule type" value="Genomic_DNA"/>
</dbReference>
<evidence type="ECO:0000313" key="3">
    <source>
        <dbReference type="Proteomes" id="UP000092668"/>
    </source>
</evidence>
<feature type="compositionally biased region" description="Polar residues" evidence="1">
    <location>
        <begin position="77"/>
        <end position="87"/>
    </location>
</feature>
<dbReference type="AlphaFoldDB" id="A0A1B8SCX3"/>
<dbReference type="Proteomes" id="UP000092668">
    <property type="component" value="Unassembled WGS sequence"/>
</dbReference>
<feature type="region of interest" description="Disordered" evidence="1">
    <location>
        <begin position="130"/>
        <end position="162"/>
    </location>
</feature>
<feature type="region of interest" description="Disordered" evidence="1">
    <location>
        <begin position="61"/>
        <end position="87"/>
    </location>
</feature>